<evidence type="ECO:0000256" key="4">
    <source>
        <dbReference type="RuleBase" id="RU003718"/>
    </source>
</evidence>
<dbReference type="InterPro" id="IPR050271">
    <property type="entry name" value="UDP-glycosyltransferase"/>
</dbReference>
<dbReference type="OrthoDB" id="5835829at2759"/>
<dbReference type="EMBL" id="LJIG01009766">
    <property type="protein sequence ID" value="KRT82423.1"/>
    <property type="molecule type" value="Genomic_DNA"/>
</dbReference>
<dbReference type="PANTHER" id="PTHR48043:SF27">
    <property type="entry name" value="UDP-GLUCURONOSYLTRANSFERASE"/>
    <property type="match status" value="1"/>
</dbReference>
<evidence type="ECO:0000256" key="3">
    <source>
        <dbReference type="ARBA" id="ARBA00022679"/>
    </source>
</evidence>
<comment type="subcellular location">
    <subcellularLocation>
        <location evidence="5">Membrane</location>
        <topology evidence="5">Single-pass membrane protein</topology>
    </subcellularLocation>
</comment>
<reference evidence="6 7" key="1">
    <citation type="submission" date="2015-09" db="EMBL/GenBank/DDBJ databases">
        <title>Draft genome of the scarab beetle Oryctes borbonicus.</title>
        <authorList>
            <person name="Meyer J.M."/>
            <person name="Markov G.V."/>
            <person name="Baskaran P."/>
            <person name="Herrmann M."/>
            <person name="Sommer R.J."/>
            <person name="Roedelsperger C."/>
        </authorList>
    </citation>
    <scope>NUCLEOTIDE SEQUENCE [LARGE SCALE GENOMIC DNA]</scope>
    <source>
        <strain evidence="6">OB123</strain>
        <tissue evidence="6">Whole animal</tissue>
    </source>
</reference>
<keyword evidence="3 4" id="KW-0808">Transferase</keyword>
<accession>A0A0T6B6E6</accession>
<proteinExistence type="inferred from homology"/>
<dbReference type="PANTHER" id="PTHR48043">
    <property type="entry name" value="EG:EG0003.4 PROTEIN-RELATED"/>
    <property type="match status" value="1"/>
</dbReference>
<dbReference type="PROSITE" id="PS00375">
    <property type="entry name" value="UDPGT"/>
    <property type="match status" value="1"/>
</dbReference>
<evidence type="ECO:0000256" key="1">
    <source>
        <dbReference type="ARBA" id="ARBA00009995"/>
    </source>
</evidence>
<dbReference type="CDD" id="cd03784">
    <property type="entry name" value="GT1_Gtf-like"/>
    <property type="match status" value="1"/>
</dbReference>
<dbReference type="FunFam" id="3.40.50.2000:FF:000050">
    <property type="entry name" value="UDP-glucuronosyltransferase"/>
    <property type="match status" value="1"/>
</dbReference>
<keyword evidence="7" id="KW-1185">Reference proteome</keyword>
<name>A0A0T6B6E6_9SCAR</name>
<feature type="non-terminal residue" evidence="6">
    <location>
        <position position="218"/>
    </location>
</feature>
<dbReference type="InterPro" id="IPR002213">
    <property type="entry name" value="UDP_glucos_trans"/>
</dbReference>
<comment type="caution">
    <text evidence="6">The sequence shown here is derived from an EMBL/GenBank/DDBJ whole genome shotgun (WGS) entry which is preliminary data.</text>
</comment>
<gene>
    <name evidence="6" type="ORF">AMK59_3080</name>
</gene>
<keyword evidence="5" id="KW-0472">Membrane</keyword>
<evidence type="ECO:0000313" key="7">
    <source>
        <dbReference type="Proteomes" id="UP000051574"/>
    </source>
</evidence>
<protein>
    <recommendedName>
        <fullName evidence="5">UDP-glucuronosyltransferase</fullName>
        <ecNumber evidence="5">2.4.1.17</ecNumber>
    </recommendedName>
</protein>
<dbReference type="SUPFAM" id="SSF53756">
    <property type="entry name" value="UDP-Glycosyltransferase/glycogen phosphorylase"/>
    <property type="match status" value="1"/>
</dbReference>
<feature type="transmembrane region" description="Helical" evidence="5">
    <location>
        <begin position="180"/>
        <end position="202"/>
    </location>
</feature>
<evidence type="ECO:0000256" key="2">
    <source>
        <dbReference type="ARBA" id="ARBA00022676"/>
    </source>
</evidence>
<organism evidence="6 7">
    <name type="scientific">Oryctes borbonicus</name>
    <dbReference type="NCBI Taxonomy" id="1629725"/>
    <lineage>
        <taxon>Eukaryota</taxon>
        <taxon>Metazoa</taxon>
        <taxon>Ecdysozoa</taxon>
        <taxon>Arthropoda</taxon>
        <taxon>Hexapoda</taxon>
        <taxon>Insecta</taxon>
        <taxon>Pterygota</taxon>
        <taxon>Neoptera</taxon>
        <taxon>Endopterygota</taxon>
        <taxon>Coleoptera</taxon>
        <taxon>Polyphaga</taxon>
        <taxon>Scarabaeiformia</taxon>
        <taxon>Scarabaeidae</taxon>
        <taxon>Dynastinae</taxon>
        <taxon>Oryctes</taxon>
    </lineage>
</organism>
<dbReference type="InterPro" id="IPR035595">
    <property type="entry name" value="UDP_glycos_trans_CS"/>
</dbReference>
<dbReference type="GO" id="GO:0016020">
    <property type="term" value="C:membrane"/>
    <property type="evidence" value="ECO:0007669"/>
    <property type="project" value="UniProtKB-SubCell"/>
</dbReference>
<keyword evidence="5" id="KW-1133">Transmembrane helix</keyword>
<comment type="similarity">
    <text evidence="1 4">Belongs to the UDP-glycosyltransferase family.</text>
</comment>
<dbReference type="GO" id="GO:0015020">
    <property type="term" value="F:glucuronosyltransferase activity"/>
    <property type="evidence" value="ECO:0007669"/>
    <property type="project" value="UniProtKB-EC"/>
</dbReference>
<dbReference type="AlphaFoldDB" id="A0A0T6B6E6"/>
<evidence type="ECO:0000256" key="5">
    <source>
        <dbReference type="RuleBase" id="RU362059"/>
    </source>
</evidence>
<dbReference type="Proteomes" id="UP000051574">
    <property type="component" value="Unassembled WGS sequence"/>
</dbReference>
<dbReference type="Gene3D" id="3.40.50.2000">
    <property type="entry name" value="Glycogen Phosphorylase B"/>
    <property type="match status" value="1"/>
</dbReference>
<comment type="catalytic activity">
    <reaction evidence="5">
        <text>glucuronate acceptor + UDP-alpha-D-glucuronate = acceptor beta-D-glucuronoside + UDP + H(+)</text>
        <dbReference type="Rhea" id="RHEA:21032"/>
        <dbReference type="ChEBI" id="CHEBI:15378"/>
        <dbReference type="ChEBI" id="CHEBI:58052"/>
        <dbReference type="ChEBI" id="CHEBI:58223"/>
        <dbReference type="ChEBI" id="CHEBI:132367"/>
        <dbReference type="ChEBI" id="CHEBI:132368"/>
        <dbReference type="EC" id="2.4.1.17"/>
    </reaction>
</comment>
<dbReference type="EC" id="2.4.1.17" evidence="5"/>
<keyword evidence="5" id="KW-0812">Transmembrane</keyword>
<evidence type="ECO:0000313" key="6">
    <source>
        <dbReference type="EMBL" id="KRT82423.1"/>
    </source>
</evidence>
<keyword evidence="2 4" id="KW-0328">Glycosyltransferase</keyword>
<sequence>MGSSVRAANMPEYLRRMLLCVFKQLPQRVLWKWEADHMPDVPPNVKLSRWLPQQDILGHPKIRAFVTHGGLLSMFETIYHGVPIVTIPVFCDHDSNAAKAHLDGYAIQLDLATLTADNLLRAIRNVIHTSKYKANVKRMQYLLKDQKETPLERAVYWTEYVLKHKGAEHLMSPARNLNIFQYYLLDVIALCLACLILSHYLLKLSITLVYKYLSGNIG</sequence>
<dbReference type="Pfam" id="PF00201">
    <property type="entry name" value="UDPGT"/>
    <property type="match status" value="1"/>
</dbReference>